<keyword evidence="11 13" id="KW-0753">Steroid metabolism</keyword>
<keyword evidence="6" id="KW-0547">Nucleotide-binding</keyword>
<dbReference type="EC" id="2.7.4.2" evidence="3 13"/>
<dbReference type="InterPro" id="IPR020568">
    <property type="entry name" value="Ribosomal_Su5_D2-typ_SF"/>
</dbReference>
<evidence type="ECO:0000256" key="11">
    <source>
        <dbReference type="ARBA" id="ARBA00023221"/>
    </source>
</evidence>
<sequence>MSASKHPKIAVSAPGKVLFAGGFLVLDRLHTGLVFGLDARIHVCVERWEDCQLELGKEGSGLATSQSHSQSYVQVTSPQFRDARWAYRVSENIPRLNQGESPHEGGHVSVDVSQIIESNSPFTTTSNKFVETTLRYALTYLSHRRRADTESSSPSQPTFENLKITILADDDYYSQSAGSSKPQDSNTEFSDFGVTLSQAHKTGLGSSAALVTALAGALLAFHSSNTSIPTALDLTRLHNLAQAAHCAAQGKIGSGFDVAAAVYGSCLYRRFSPSILEAIGEAPSADFSERLHLCVDDLNLEGNKTWDVEVKSGAVQVPSSLMLVMCDVDCGSETPGMVRKVLKWRSDNPDEAGVLWTALQLGQEDLCVELARIAEREGLVDPEEVKANAAADANVEQQLSRKFQPLADIISTIRSLVREMSTKSAVPIEPPVITELLDFCTSLPGVVGGVAPGAGGYDAVALLVRNDPDVVKHIQNKLEGWKTSSGQSTTSGSGDVGDDVATIGRVRLLGVKQEKEGVRLEETDRYHGWT</sequence>
<dbReference type="GO" id="GO:0010142">
    <property type="term" value="P:farnesyl diphosphate biosynthetic process, mevalonate pathway"/>
    <property type="evidence" value="ECO:0007669"/>
    <property type="project" value="TreeGrafter"/>
</dbReference>
<dbReference type="UniPathway" id="UPA00057">
    <property type="reaction ID" value="UER00099"/>
</dbReference>
<dbReference type="VEuPathDB" id="FungiDB:PV10_05192"/>
<evidence type="ECO:0000256" key="6">
    <source>
        <dbReference type="ARBA" id="ARBA00022741"/>
    </source>
</evidence>
<feature type="domain" description="GHMP kinase N-terminal" evidence="14">
    <location>
        <begin position="200"/>
        <end position="264"/>
    </location>
</feature>
<dbReference type="InterPro" id="IPR016005">
    <property type="entry name" value="Erg8"/>
</dbReference>
<evidence type="ECO:0000256" key="13">
    <source>
        <dbReference type="PIRNR" id="PIRNR017288"/>
    </source>
</evidence>
<evidence type="ECO:0000256" key="1">
    <source>
        <dbReference type="ARBA" id="ARBA00005017"/>
    </source>
</evidence>
<name>A0A0D1ZJF0_EXOME</name>
<dbReference type="Gene3D" id="3.30.230.10">
    <property type="match status" value="1"/>
</dbReference>
<evidence type="ECO:0000256" key="10">
    <source>
        <dbReference type="ARBA" id="ARBA00023098"/>
    </source>
</evidence>
<evidence type="ECO:0000256" key="9">
    <source>
        <dbReference type="ARBA" id="ARBA00022955"/>
    </source>
</evidence>
<evidence type="ECO:0000313" key="15">
    <source>
        <dbReference type="EMBL" id="KIV94034.1"/>
    </source>
</evidence>
<evidence type="ECO:0000256" key="3">
    <source>
        <dbReference type="ARBA" id="ARBA00012958"/>
    </source>
</evidence>
<evidence type="ECO:0000256" key="2">
    <source>
        <dbReference type="ARBA" id="ARBA00006495"/>
    </source>
</evidence>
<dbReference type="InterPro" id="IPR006204">
    <property type="entry name" value="GHMP_kinase_N_dom"/>
</dbReference>
<evidence type="ECO:0000256" key="4">
    <source>
        <dbReference type="ARBA" id="ARBA00022516"/>
    </source>
</evidence>
<gene>
    <name evidence="15" type="ORF">PV10_05192</name>
</gene>
<dbReference type="GO" id="GO:0005777">
    <property type="term" value="C:peroxisome"/>
    <property type="evidence" value="ECO:0007669"/>
    <property type="project" value="TreeGrafter"/>
</dbReference>
<dbReference type="HOGENOM" id="CLU_022059_1_0_1"/>
<comment type="pathway">
    <text evidence="1 13">Isoprenoid biosynthesis; isopentenyl diphosphate biosynthesis via mevalonate pathway; isopentenyl diphosphate from (R)-mevalonate: step 2/3.</text>
</comment>
<keyword evidence="9 13" id="KW-0752">Steroid biosynthesis</keyword>
<dbReference type="SUPFAM" id="SSF54211">
    <property type="entry name" value="Ribosomal protein S5 domain 2-like"/>
    <property type="match status" value="1"/>
</dbReference>
<keyword evidence="8" id="KW-0067">ATP-binding</keyword>
<evidence type="ECO:0000259" key="14">
    <source>
        <dbReference type="Pfam" id="PF00288"/>
    </source>
</evidence>
<dbReference type="GO" id="GO:0005524">
    <property type="term" value="F:ATP binding"/>
    <property type="evidence" value="ECO:0007669"/>
    <property type="project" value="UniProtKB-UniRule"/>
</dbReference>
<dbReference type="PANTHER" id="PTHR31814:SF2">
    <property type="entry name" value="PHOSPHOMEVALONATE KINASE"/>
    <property type="match status" value="1"/>
</dbReference>
<evidence type="ECO:0000256" key="7">
    <source>
        <dbReference type="ARBA" id="ARBA00022777"/>
    </source>
</evidence>
<dbReference type="PANTHER" id="PTHR31814">
    <property type="match status" value="1"/>
</dbReference>
<dbReference type="InterPro" id="IPR035102">
    <property type="entry name" value="Phosphomevalonate_kinase"/>
</dbReference>
<keyword evidence="16" id="KW-1185">Reference proteome</keyword>
<evidence type="ECO:0000256" key="5">
    <source>
        <dbReference type="ARBA" id="ARBA00022679"/>
    </source>
</evidence>
<dbReference type="Pfam" id="PF00288">
    <property type="entry name" value="GHMP_kinases_N"/>
    <property type="match status" value="1"/>
</dbReference>
<dbReference type="GO" id="GO:0004631">
    <property type="term" value="F:phosphomevalonate kinase activity"/>
    <property type="evidence" value="ECO:0007669"/>
    <property type="project" value="UniProtKB-UniRule"/>
</dbReference>
<accession>A0A0D1ZJF0</accession>
<keyword evidence="7 13" id="KW-0418">Kinase</keyword>
<keyword evidence="10 13" id="KW-0443">Lipid metabolism</keyword>
<evidence type="ECO:0000256" key="8">
    <source>
        <dbReference type="ARBA" id="ARBA00022840"/>
    </source>
</evidence>
<dbReference type="PIRSF" id="PIRSF017288">
    <property type="entry name" value="PMK_GHMP_euk"/>
    <property type="match status" value="1"/>
</dbReference>
<proteinExistence type="inferred from homology"/>
<dbReference type="InterPro" id="IPR014721">
    <property type="entry name" value="Ribsml_uS5_D2-typ_fold_subgr"/>
</dbReference>
<evidence type="ECO:0000256" key="12">
    <source>
        <dbReference type="ARBA" id="ARBA00029326"/>
    </source>
</evidence>
<dbReference type="OrthoDB" id="10262935at2759"/>
<keyword evidence="4 13" id="KW-0444">Lipid biosynthesis</keyword>
<reference evidence="15 16" key="1">
    <citation type="submission" date="2015-01" db="EMBL/GenBank/DDBJ databases">
        <title>The Genome Sequence of Exophiala mesophila CBS40295.</title>
        <authorList>
            <consortium name="The Broad Institute Genomics Platform"/>
            <person name="Cuomo C."/>
            <person name="de Hoog S."/>
            <person name="Gorbushina A."/>
            <person name="Stielow B."/>
            <person name="Teixiera M."/>
            <person name="Abouelleil A."/>
            <person name="Chapman S.B."/>
            <person name="Priest M."/>
            <person name="Young S.K."/>
            <person name="Wortman J."/>
            <person name="Nusbaum C."/>
            <person name="Birren B."/>
        </authorList>
    </citation>
    <scope>NUCLEOTIDE SEQUENCE [LARGE SCALE GENOMIC DNA]</scope>
    <source>
        <strain evidence="15 16">CBS 40295</strain>
    </source>
</reference>
<comment type="catalytic activity">
    <reaction evidence="12">
        <text>(R)-5-phosphomevalonate + ATP = (R)-5-diphosphomevalonate + ADP</text>
        <dbReference type="Rhea" id="RHEA:16341"/>
        <dbReference type="ChEBI" id="CHEBI:30616"/>
        <dbReference type="ChEBI" id="CHEBI:57557"/>
        <dbReference type="ChEBI" id="CHEBI:58146"/>
        <dbReference type="ChEBI" id="CHEBI:456216"/>
        <dbReference type="EC" id="2.7.4.2"/>
    </reaction>
    <physiologicalReaction direction="left-to-right" evidence="12">
        <dbReference type="Rhea" id="RHEA:16342"/>
    </physiologicalReaction>
</comment>
<dbReference type="AlphaFoldDB" id="A0A0D1ZJF0"/>
<dbReference type="Proteomes" id="UP000054302">
    <property type="component" value="Unassembled WGS sequence"/>
</dbReference>
<dbReference type="RefSeq" id="XP_016225608.1">
    <property type="nucleotide sequence ID" value="XM_016369820.1"/>
</dbReference>
<evidence type="ECO:0000313" key="16">
    <source>
        <dbReference type="Proteomes" id="UP000054302"/>
    </source>
</evidence>
<dbReference type="STRING" id="212818.A0A0D1ZJF0"/>
<dbReference type="GO" id="GO:0019287">
    <property type="term" value="P:isopentenyl diphosphate biosynthetic process, mevalonate pathway"/>
    <property type="evidence" value="ECO:0007669"/>
    <property type="project" value="UniProtKB-UniRule"/>
</dbReference>
<keyword evidence="5 13" id="KW-0808">Transferase</keyword>
<protein>
    <recommendedName>
        <fullName evidence="3 13">Phosphomevalonate kinase</fullName>
        <ecNumber evidence="3 13">2.7.4.2</ecNumber>
    </recommendedName>
</protein>
<dbReference type="GeneID" id="27323037"/>
<dbReference type="OMA" id="LVIHRTM"/>
<dbReference type="EMBL" id="KN847522">
    <property type="protein sequence ID" value="KIV94034.1"/>
    <property type="molecule type" value="Genomic_DNA"/>
</dbReference>
<comment type="similarity">
    <text evidence="2 13">Belongs to the GHMP kinase family. Mevalonate kinase subfamily.</text>
</comment>
<organism evidence="15 16">
    <name type="scientific">Exophiala mesophila</name>
    <name type="common">Black yeast-like fungus</name>
    <dbReference type="NCBI Taxonomy" id="212818"/>
    <lineage>
        <taxon>Eukaryota</taxon>
        <taxon>Fungi</taxon>
        <taxon>Dikarya</taxon>
        <taxon>Ascomycota</taxon>
        <taxon>Pezizomycotina</taxon>
        <taxon>Eurotiomycetes</taxon>
        <taxon>Chaetothyriomycetidae</taxon>
        <taxon>Chaetothyriales</taxon>
        <taxon>Herpotrichiellaceae</taxon>
        <taxon>Exophiala</taxon>
    </lineage>
</organism>
<dbReference type="GO" id="GO:0006696">
    <property type="term" value="P:ergosterol biosynthetic process"/>
    <property type="evidence" value="ECO:0007669"/>
    <property type="project" value="TreeGrafter"/>
</dbReference>